<evidence type="ECO:0000313" key="9">
    <source>
        <dbReference type="EMBL" id="BAP84894.1"/>
    </source>
</evidence>
<protein>
    <submittedName>
        <fullName evidence="9">Glycoside hydrolase</fullName>
    </submittedName>
</protein>
<dbReference type="SUPFAM" id="SSF74650">
    <property type="entry name" value="Galactose mutarotase-like"/>
    <property type="match status" value="1"/>
</dbReference>
<evidence type="ECO:0000256" key="1">
    <source>
        <dbReference type="ARBA" id="ARBA00006768"/>
    </source>
</evidence>
<feature type="domain" description="Glycoside hydrolase family 65 central catalytic" evidence="6">
    <location>
        <begin position="323"/>
        <end position="671"/>
    </location>
</feature>
<dbReference type="InterPro" id="IPR005195">
    <property type="entry name" value="Glyco_hydro_65_M"/>
</dbReference>
<feature type="domain" description="Glycoside hydrolase family 65 C-terminal" evidence="7">
    <location>
        <begin position="682"/>
        <end position="741"/>
    </location>
</feature>
<proteinExistence type="inferred from homology"/>
<name>A0A0A1GV20_9LACO</name>
<feature type="binding site" evidence="5">
    <location>
        <begin position="357"/>
        <end position="358"/>
    </location>
    <ligand>
        <name>substrate</name>
    </ligand>
</feature>
<dbReference type="RefSeq" id="WP_041092450.1">
    <property type="nucleotide sequence ID" value="NZ_AP014680.1"/>
</dbReference>
<keyword evidence="2" id="KW-0328">Glycosyltransferase</keyword>
<dbReference type="KEGG" id="lho:LOOC260_103160"/>
<dbReference type="GO" id="GO:0016757">
    <property type="term" value="F:glycosyltransferase activity"/>
    <property type="evidence" value="ECO:0007669"/>
    <property type="project" value="UniProtKB-KW"/>
</dbReference>
<dbReference type="GO" id="GO:0030246">
    <property type="term" value="F:carbohydrate binding"/>
    <property type="evidence" value="ECO:0007669"/>
    <property type="project" value="InterPro"/>
</dbReference>
<dbReference type="Gene3D" id="2.70.98.40">
    <property type="entry name" value="Glycoside hydrolase, family 65, N-terminal domain"/>
    <property type="match status" value="1"/>
</dbReference>
<dbReference type="InterPro" id="IPR017045">
    <property type="entry name" value="Malt_Pase/Glycosyl_Hdrlase"/>
</dbReference>
<feature type="active site" description="Proton donor" evidence="4">
    <location>
        <position position="484"/>
    </location>
</feature>
<keyword evidence="9" id="KW-0378">Hydrolase</keyword>
<dbReference type="PANTHER" id="PTHR11051">
    <property type="entry name" value="GLYCOSYL HYDROLASE-RELATED"/>
    <property type="match status" value="1"/>
</dbReference>
<evidence type="ECO:0000259" key="7">
    <source>
        <dbReference type="Pfam" id="PF03633"/>
    </source>
</evidence>
<dbReference type="InterPro" id="IPR005194">
    <property type="entry name" value="Glyco_hydro_65_C"/>
</dbReference>
<evidence type="ECO:0000256" key="5">
    <source>
        <dbReference type="PIRSR" id="PIRSR036289-51"/>
    </source>
</evidence>
<gene>
    <name evidence="9" type="ORF">LOOC260_103160</name>
</gene>
<dbReference type="Pfam" id="PF03632">
    <property type="entry name" value="Glyco_hydro_65m"/>
    <property type="match status" value="1"/>
</dbReference>
<evidence type="ECO:0000256" key="4">
    <source>
        <dbReference type="PIRSR" id="PIRSR036289-50"/>
    </source>
</evidence>
<reference evidence="9 10" key="1">
    <citation type="submission" date="2014-11" db="EMBL/GenBank/DDBJ databases">
        <title>Complete genome sequence and analysis of Lactobacillus hokkaidonensis LOOC260T.</title>
        <authorList>
            <person name="Tanizawa Y."/>
            <person name="Tohno M."/>
            <person name="Kaminuma E."/>
            <person name="Nakamura Y."/>
            <person name="Arita M."/>
        </authorList>
    </citation>
    <scope>NUCLEOTIDE SEQUENCE [LARGE SCALE GENOMIC DNA]</scope>
    <source>
        <strain evidence="9 10">LOOC260</strain>
    </source>
</reference>
<dbReference type="GO" id="GO:0004553">
    <property type="term" value="F:hydrolase activity, hydrolyzing O-glycosyl compounds"/>
    <property type="evidence" value="ECO:0007669"/>
    <property type="project" value="TreeGrafter"/>
</dbReference>
<evidence type="ECO:0000259" key="6">
    <source>
        <dbReference type="Pfam" id="PF03632"/>
    </source>
</evidence>
<dbReference type="Gene3D" id="1.50.10.10">
    <property type="match status" value="1"/>
</dbReference>
<dbReference type="InterPro" id="IPR005196">
    <property type="entry name" value="Glyco_hydro_65_N"/>
</dbReference>
<dbReference type="InterPro" id="IPR037018">
    <property type="entry name" value="GH65_N"/>
</dbReference>
<dbReference type="EMBL" id="AP014680">
    <property type="protein sequence ID" value="BAP84894.1"/>
    <property type="molecule type" value="Genomic_DNA"/>
</dbReference>
<comment type="similarity">
    <text evidence="1">Belongs to the glycosyl hydrolase 65 family.</text>
</comment>
<dbReference type="InterPro" id="IPR012341">
    <property type="entry name" value="6hp_glycosidase-like_sf"/>
</dbReference>
<organism evidence="9 10">
    <name type="scientific">Paucilactobacillus hokkaidonensis JCM 18461</name>
    <dbReference type="NCBI Taxonomy" id="1291742"/>
    <lineage>
        <taxon>Bacteria</taxon>
        <taxon>Bacillati</taxon>
        <taxon>Bacillota</taxon>
        <taxon>Bacilli</taxon>
        <taxon>Lactobacillales</taxon>
        <taxon>Lactobacillaceae</taxon>
        <taxon>Paucilactobacillus</taxon>
    </lineage>
</organism>
<evidence type="ECO:0000256" key="3">
    <source>
        <dbReference type="ARBA" id="ARBA00022679"/>
    </source>
</evidence>
<dbReference type="AlphaFoldDB" id="A0A0A1GV20"/>
<evidence type="ECO:0000313" key="10">
    <source>
        <dbReference type="Proteomes" id="UP000031620"/>
    </source>
</evidence>
<accession>A0A0A1GV20</accession>
<feature type="binding site" evidence="5">
    <location>
        <begin position="584"/>
        <end position="585"/>
    </location>
    <ligand>
        <name>substrate</name>
    </ligand>
</feature>
<dbReference type="InterPro" id="IPR011013">
    <property type="entry name" value="Gal_mutarotase_sf_dom"/>
</dbReference>
<dbReference type="PANTHER" id="PTHR11051:SF8">
    <property type="entry name" value="PROTEIN-GLUCOSYLGALACTOSYLHYDROXYLYSINE GLUCOSIDASE"/>
    <property type="match status" value="1"/>
</dbReference>
<dbReference type="Pfam" id="PF03633">
    <property type="entry name" value="Glyco_hydro_65C"/>
    <property type="match status" value="1"/>
</dbReference>
<evidence type="ECO:0000256" key="2">
    <source>
        <dbReference type="ARBA" id="ARBA00022676"/>
    </source>
</evidence>
<dbReference type="PIRSF" id="PIRSF036289">
    <property type="entry name" value="Glycosyl_hydrolase_malt_phosph"/>
    <property type="match status" value="1"/>
</dbReference>
<feature type="domain" description="Glycoside hydrolase family 65 N-terminal" evidence="8">
    <location>
        <begin position="16"/>
        <end position="265"/>
    </location>
</feature>
<dbReference type="STRING" id="1291742.LOOC260_103160"/>
<dbReference type="Gene3D" id="2.60.420.10">
    <property type="entry name" value="Maltose phosphorylase, domain 3"/>
    <property type="match status" value="1"/>
</dbReference>
<dbReference type="Pfam" id="PF03636">
    <property type="entry name" value="Glyco_hydro_65N"/>
    <property type="match status" value="1"/>
</dbReference>
<dbReference type="SUPFAM" id="SSF48208">
    <property type="entry name" value="Six-hairpin glycosidases"/>
    <property type="match status" value="1"/>
</dbReference>
<keyword evidence="3" id="KW-0808">Transferase</keyword>
<dbReference type="Proteomes" id="UP000031620">
    <property type="component" value="Chromosome"/>
</dbReference>
<evidence type="ECO:0000259" key="8">
    <source>
        <dbReference type="Pfam" id="PF03636"/>
    </source>
</evidence>
<dbReference type="GO" id="GO:0005975">
    <property type="term" value="P:carbohydrate metabolic process"/>
    <property type="evidence" value="ECO:0007669"/>
    <property type="project" value="InterPro"/>
</dbReference>
<dbReference type="HOGENOM" id="CLU_006285_2_2_9"/>
<dbReference type="InterPro" id="IPR008928">
    <property type="entry name" value="6-hairpin_glycosidase_sf"/>
</dbReference>
<sequence length="742" mass="84163">MSTSSNWTIIDNQLPVSDNEALESIFTVGNGYLGVRGSYEDDEISNQATTHGVFINGFYETAPIMYGEQAYGYPYERQSMISLPDATHIELLLDGLRVDRNNGTVSQNVRTLSLKTGLMTHSFTWEENLSKDKIRVSYTRLVSHTRKHILAMQVTVKPLNFKRAILTIKSTLDTNSLTVHHSNDPRVSDINPAVMLNHTTTLESQNAQLMGMAFPTQGSKLTTLIGVLHNIDGVIDQSTCTWQKQLLIDEKPITFEKYACYFDTREPHKNTVLTAVETELTQCQSDGFDQLKTEQTNYLTQFWRTSNLHIANDYNSNLQLESRFDLFQLLQSVGKDGRRGISAKGLSSTGYDGHYFWDTEIYIMPFFTMTQPKIARALLINRYHQLSKSIQHAKHLGYAGALFPWRTINGQESSAYFPASTAAVHINADIMFAVQQYFYFTNDHQFMHQYGLKMLVETSRFYLSYGNWDPDKGFVLNTVTGPDEYTALVNNNAYTNLMVKNQLEFLTTSFTLEQVTSLGVTSDEWHQFKLAAADMFIDQTGDLIGQDDSFLNKPKIELTKLKKRQFPLLLHFHPLYLYQHQVLKQADLILAIALMPYRFSKKQQQTNYDYYEPLTTHDSSLSRCAYAIAGSKLTDQKQFSKMLQLSFETDIEDSQHNTADGLHTASMGGTWLAILLGLVHIRATETKLILEPILPPQWDAYVVPITYHGSQLKLSVSKRGAIVTLLSGDPVVVELNGKQVTF</sequence>